<keyword evidence="1" id="KW-0472">Membrane</keyword>
<reference evidence="2 3" key="1">
    <citation type="submission" date="2015-03" db="EMBL/GenBank/DDBJ databases">
        <authorList>
            <person name="Xie B.-B."/>
            <person name="Rong J.-C."/>
            <person name="Qin Q.-L."/>
            <person name="Zhang Y.-Z."/>
        </authorList>
    </citation>
    <scope>NUCLEOTIDE SEQUENCE [LARGE SCALE GENOMIC DNA]</scope>
    <source>
        <strain evidence="2 3">KMM 661</strain>
    </source>
</reference>
<dbReference type="AlphaFoldDB" id="A0AAC9UHQ4"/>
<dbReference type="KEGG" id="png:PNIG_a1662"/>
<organism evidence="2 3">
    <name type="scientific">Pseudoalteromonas nigrifaciens</name>
    <dbReference type="NCBI Taxonomy" id="28109"/>
    <lineage>
        <taxon>Bacteria</taxon>
        <taxon>Pseudomonadati</taxon>
        <taxon>Pseudomonadota</taxon>
        <taxon>Gammaproteobacteria</taxon>
        <taxon>Alteromonadales</taxon>
        <taxon>Pseudoalteromonadaceae</taxon>
        <taxon>Pseudoalteromonas</taxon>
    </lineage>
</organism>
<proteinExistence type="predicted"/>
<keyword evidence="1" id="KW-0812">Transmembrane</keyword>
<name>A0AAC9UHQ4_9GAMM</name>
<protein>
    <submittedName>
        <fullName evidence="2">Uncharacterized protein</fullName>
    </submittedName>
</protein>
<evidence type="ECO:0000313" key="3">
    <source>
        <dbReference type="Proteomes" id="UP000198329"/>
    </source>
</evidence>
<dbReference type="EMBL" id="CP011036">
    <property type="protein sequence ID" value="ASM53787.1"/>
    <property type="molecule type" value="Genomic_DNA"/>
</dbReference>
<gene>
    <name evidence="2" type="ORF">PNIG_a1662</name>
</gene>
<sequence>MKEVADWIMVAIAFISLVLTVLVPLLVSLFNAHKATAKELSDHKTHVAETYATKPDFEKLTDRMESRIKDGFETLEKLFTKSKE</sequence>
<evidence type="ECO:0000313" key="2">
    <source>
        <dbReference type="EMBL" id="ASM53787.1"/>
    </source>
</evidence>
<feature type="transmembrane region" description="Helical" evidence="1">
    <location>
        <begin position="6"/>
        <end position="30"/>
    </location>
</feature>
<keyword evidence="1" id="KW-1133">Transmembrane helix</keyword>
<keyword evidence="3" id="KW-1185">Reference proteome</keyword>
<evidence type="ECO:0000256" key="1">
    <source>
        <dbReference type="SAM" id="Phobius"/>
    </source>
</evidence>
<dbReference type="Proteomes" id="UP000198329">
    <property type="component" value="Chromosome I"/>
</dbReference>
<dbReference type="RefSeq" id="WP_089368146.1">
    <property type="nucleotide sequence ID" value="NZ_BJXZ01000002.1"/>
</dbReference>
<accession>A0AAC9UHQ4</accession>
<dbReference type="GeneID" id="300941450"/>